<dbReference type="PANTHER" id="PTHR33406:SF6">
    <property type="entry name" value="MEMBRANE PROTEIN YDGH-RELATED"/>
    <property type="match status" value="1"/>
</dbReference>
<comment type="caution">
    <text evidence="9">The sequence shown here is derived from an EMBL/GenBank/DDBJ whole genome shotgun (WGS) entry which is preliminary data.</text>
</comment>
<dbReference type="Proteomes" id="UP000683139">
    <property type="component" value="Unassembled WGS sequence"/>
</dbReference>
<comment type="similarity">
    <text evidence="2">Belongs to the resistance-nodulation-cell division (RND) (TC 2.A.6) family. MmpL subfamily.</text>
</comment>
<dbReference type="InterPro" id="IPR050545">
    <property type="entry name" value="Mycobact_MmpL"/>
</dbReference>
<keyword evidence="5 7" id="KW-1133">Transmembrane helix</keyword>
<feature type="transmembrane region" description="Helical" evidence="7">
    <location>
        <begin position="574"/>
        <end position="595"/>
    </location>
</feature>
<feature type="transmembrane region" description="Helical" evidence="7">
    <location>
        <begin position="607"/>
        <end position="626"/>
    </location>
</feature>
<feature type="transmembrane region" description="Helical" evidence="7">
    <location>
        <begin position="254"/>
        <end position="276"/>
    </location>
</feature>
<name>A0A919YK51_9BACL</name>
<evidence type="ECO:0000313" key="10">
    <source>
        <dbReference type="Proteomes" id="UP000683139"/>
    </source>
</evidence>
<feature type="transmembrane region" description="Helical" evidence="7">
    <location>
        <begin position="549"/>
        <end position="567"/>
    </location>
</feature>
<feature type="domain" description="SSD" evidence="8">
    <location>
        <begin position="577"/>
        <end position="705"/>
    </location>
</feature>
<evidence type="ECO:0000256" key="4">
    <source>
        <dbReference type="ARBA" id="ARBA00022692"/>
    </source>
</evidence>
<evidence type="ECO:0000256" key="5">
    <source>
        <dbReference type="ARBA" id="ARBA00022989"/>
    </source>
</evidence>
<evidence type="ECO:0000256" key="7">
    <source>
        <dbReference type="SAM" id="Phobius"/>
    </source>
</evidence>
<dbReference type="AlphaFoldDB" id="A0A919YK51"/>
<evidence type="ECO:0000256" key="3">
    <source>
        <dbReference type="ARBA" id="ARBA00022475"/>
    </source>
</evidence>
<dbReference type="InterPro" id="IPR000731">
    <property type="entry name" value="SSD"/>
</dbReference>
<reference evidence="9" key="1">
    <citation type="submission" date="2021-03" db="EMBL/GenBank/DDBJ databases">
        <title>Antimicrobial resistance genes in bacteria isolated from Japanese honey, and their potential for conferring macrolide and lincosamide resistance in the American foulbrood pathogen Paenibacillus larvae.</title>
        <authorList>
            <person name="Okamoto M."/>
            <person name="Kumagai M."/>
            <person name="Kanamori H."/>
            <person name="Takamatsu D."/>
        </authorList>
    </citation>
    <scope>NUCLEOTIDE SEQUENCE</scope>
    <source>
        <strain evidence="9">J40TS1</strain>
    </source>
</reference>
<evidence type="ECO:0000313" key="9">
    <source>
        <dbReference type="EMBL" id="GIP14680.1"/>
    </source>
</evidence>
<keyword evidence="4 7" id="KW-0812">Transmembrane</keyword>
<feature type="transmembrane region" description="Helical" evidence="7">
    <location>
        <begin position="400"/>
        <end position="419"/>
    </location>
</feature>
<organism evidence="9 10">
    <name type="scientific">Paenibacillus montaniterrae</name>
    <dbReference type="NCBI Taxonomy" id="429341"/>
    <lineage>
        <taxon>Bacteria</taxon>
        <taxon>Bacillati</taxon>
        <taxon>Bacillota</taxon>
        <taxon>Bacilli</taxon>
        <taxon>Bacillales</taxon>
        <taxon>Paenibacillaceae</taxon>
        <taxon>Paenibacillus</taxon>
    </lineage>
</organism>
<dbReference type="PROSITE" id="PS50156">
    <property type="entry name" value="SSD"/>
    <property type="match status" value="2"/>
</dbReference>
<evidence type="ECO:0000256" key="2">
    <source>
        <dbReference type="ARBA" id="ARBA00010157"/>
    </source>
</evidence>
<feature type="transmembrane region" description="Helical" evidence="7">
    <location>
        <begin position="326"/>
        <end position="353"/>
    </location>
</feature>
<feature type="transmembrane region" description="Helical" evidence="7">
    <location>
        <begin position="221"/>
        <end position="242"/>
    </location>
</feature>
<dbReference type="RefSeq" id="WP_213512890.1">
    <property type="nucleotide sequence ID" value="NZ_BOSE01000001.1"/>
</dbReference>
<feature type="domain" description="SSD" evidence="8">
    <location>
        <begin position="219"/>
        <end position="351"/>
    </location>
</feature>
<accession>A0A919YK51</accession>
<evidence type="ECO:0000259" key="8">
    <source>
        <dbReference type="PROSITE" id="PS50156"/>
    </source>
</evidence>
<evidence type="ECO:0000256" key="6">
    <source>
        <dbReference type="ARBA" id="ARBA00023136"/>
    </source>
</evidence>
<dbReference type="InterPro" id="IPR004869">
    <property type="entry name" value="MMPL_dom"/>
</dbReference>
<feature type="transmembrane region" description="Helical" evidence="7">
    <location>
        <begin position="647"/>
        <end position="668"/>
    </location>
</feature>
<gene>
    <name evidence="9" type="ORF">J40TS1_03220</name>
</gene>
<keyword evidence="3" id="KW-1003">Cell membrane</keyword>
<feature type="transmembrane region" description="Helical" evidence="7">
    <location>
        <begin position="196"/>
        <end position="214"/>
    </location>
</feature>
<sequence>MLQKIAACFTGKISRWVTLAVWIAAAVLLTLTLPAASDKVQNNADNLADSAQSIAAAAVLEQYFPNSSGVPALLVWQREGGLEEDDFRVMQSLAEQLTNEPLPALEAILPLHMLPPAALQAMTSEDGSTLILPISFTQETETEILKENLLAIKQNVNELAQTDVFAAQVDQGLIARFTGPVGISVDAADLFLDADIALLIATVLLVLVLLLFIYRSPLLAIIPLIGVGFAYLVTSPILGWMASQGMIAIDSQSISIMTVLLFGAGTDYCLFLITRYRDELMHERSTTAALMQAFKGASGAIAMSGFTVVIALLVLLLAQYGSSHRFAIPFSLSILIMGLASLTLVPAILAIFGRASFYPFVPRTDEMEQERAAKRSKPVQPRKEQHRRWKRIGAFVTEKPWTVIVSSIVILFALGLAALQTEYKYDLLSSFPDDLESRQGFAIIGEKFSEGELAPITVATTADAATIREMLSEHELIHHASDITASEVDARYSSFELILNIDPYSNEAMDVIAVLDKQLEQEAGAGNYWIAGQTAQQYDAQQVQTRDNMVIMPVVIALIVLLLLAYLRSIIATFYLVVTVLLSFAASLGLGWIILHNLLGYDAIQAAIPLYAFVFLIALGEDYNIFMISSIWKKAKTMPLKQAIKEGVGQTGEVISSAGLILAGTFFVLCQMPLTILVQFGVITGIGVLLDTFIVRPFLVPAITQVCGKWAFWPSKQQTQAERKQESFKQM</sequence>
<feature type="transmembrane region" description="Helical" evidence="7">
    <location>
        <begin position="674"/>
        <end position="695"/>
    </location>
</feature>
<dbReference type="SUPFAM" id="SSF82866">
    <property type="entry name" value="Multidrug efflux transporter AcrB transmembrane domain"/>
    <property type="match status" value="2"/>
</dbReference>
<keyword evidence="10" id="KW-1185">Reference proteome</keyword>
<dbReference type="Pfam" id="PF03176">
    <property type="entry name" value="MMPL"/>
    <property type="match status" value="2"/>
</dbReference>
<protein>
    <submittedName>
        <fullName evidence="9">Membrane protein</fullName>
    </submittedName>
</protein>
<dbReference type="PANTHER" id="PTHR33406">
    <property type="entry name" value="MEMBRANE PROTEIN MJ1562-RELATED"/>
    <property type="match status" value="1"/>
</dbReference>
<proteinExistence type="inferred from homology"/>
<keyword evidence="6 7" id="KW-0472">Membrane</keyword>
<comment type="subcellular location">
    <subcellularLocation>
        <location evidence="1">Cell membrane</location>
        <topology evidence="1">Multi-pass membrane protein</topology>
    </subcellularLocation>
</comment>
<dbReference type="GO" id="GO:0005886">
    <property type="term" value="C:plasma membrane"/>
    <property type="evidence" value="ECO:0007669"/>
    <property type="project" value="UniProtKB-SubCell"/>
</dbReference>
<evidence type="ECO:0000256" key="1">
    <source>
        <dbReference type="ARBA" id="ARBA00004651"/>
    </source>
</evidence>
<dbReference type="Gene3D" id="1.20.1640.10">
    <property type="entry name" value="Multidrug efflux transporter AcrB transmembrane domain"/>
    <property type="match status" value="2"/>
</dbReference>
<dbReference type="EMBL" id="BOSE01000001">
    <property type="protein sequence ID" value="GIP14680.1"/>
    <property type="molecule type" value="Genomic_DNA"/>
</dbReference>
<feature type="transmembrane region" description="Helical" evidence="7">
    <location>
        <begin position="297"/>
        <end position="320"/>
    </location>
</feature>